<evidence type="ECO:0000256" key="1">
    <source>
        <dbReference type="SAM" id="MobiDB-lite"/>
    </source>
</evidence>
<reference evidence="2 3" key="1">
    <citation type="submission" date="2020-05" db="EMBL/GenBank/DDBJ databases">
        <title>Horizontal transmission and recombination maintain forever young bacterial symbiont genomes.</title>
        <authorList>
            <person name="Russell S.L."/>
            <person name="Pepper-Tunick E."/>
            <person name="Svedberg J."/>
            <person name="Byrne A."/>
            <person name="Ruelas Castillo J."/>
            <person name="Vollmers C."/>
            <person name="Beinart R.A."/>
            <person name="Corbett-Detig R."/>
        </authorList>
    </citation>
    <scope>NUCLEOTIDE SEQUENCE [LARGE SCALE GENOMIC DNA]</scope>
    <source>
        <strain evidence="2">455</strain>
    </source>
</reference>
<dbReference type="AlphaFoldDB" id="A0A853F5G5"/>
<dbReference type="Proteomes" id="UP000568751">
    <property type="component" value="Unassembled WGS sequence"/>
</dbReference>
<evidence type="ECO:0000313" key="2">
    <source>
        <dbReference type="EMBL" id="NYT28261.1"/>
    </source>
</evidence>
<dbReference type="EMBL" id="JACCHT010000002">
    <property type="protein sequence ID" value="NYT28261.1"/>
    <property type="molecule type" value="Genomic_DNA"/>
</dbReference>
<evidence type="ECO:0000313" key="3">
    <source>
        <dbReference type="Proteomes" id="UP000568751"/>
    </source>
</evidence>
<dbReference type="InterPro" id="IPR011049">
    <property type="entry name" value="Serralysin-like_metalloprot_C"/>
</dbReference>
<dbReference type="SUPFAM" id="SSF51120">
    <property type="entry name" value="beta-Roll"/>
    <property type="match status" value="1"/>
</dbReference>
<feature type="region of interest" description="Disordered" evidence="1">
    <location>
        <begin position="1"/>
        <end position="25"/>
    </location>
</feature>
<protein>
    <submittedName>
        <fullName evidence="2">Type I secretion C-terminal target domain-containing protein</fullName>
    </submittedName>
</protein>
<comment type="caution">
    <text evidence="2">The sequence shown here is derived from an EMBL/GenBank/DDBJ whole genome shotgun (WGS) entry which is preliminary data.</text>
</comment>
<dbReference type="Gene3D" id="2.150.10.10">
    <property type="entry name" value="Serralysin-like metalloprotease, C-terminal"/>
    <property type="match status" value="1"/>
</dbReference>
<organism evidence="2 3">
    <name type="scientific">Candidatus Thiodubiliella endoseptemdiera</name>
    <dbReference type="NCBI Taxonomy" id="2738886"/>
    <lineage>
        <taxon>Bacteria</taxon>
        <taxon>Pseudomonadati</taxon>
        <taxon>Pseudomonadota</taxon>
        <taxon>Gammaproteobacteria</taxon>
        <taxon>Candidatus Pseudothioglobaceae</taxon>
        <taxon>Candidatus Thiodubiliella</taxon>
    </lineage>
</organism>
<accession>A0A853F5G5</accession>
<dbReference type="InterPro" id="IPR019960">
    <property type="entry name" value="T1SS_VCA0849"/>
</dbReference>
<proteinExistence type="predicted"/>
<gene>
    <name evidence="2" type="ORF">H0A76_10520</name>
</gene>
<sequence length="113" mass="11584">MTGNGGSDTLTGNGGSDVFDYNNTTDGNDTITDFTKGTDKLDIKDLLVGYDSNSTLSEFITSEVSGSDTIVKVDANGTTGNSGAFTADIEITLTGVTGIDLSAMLSSNDLIVL</sequence>
<dbReference type="NCBIfam" id="TIGR03661">
    <property type="entry name" value="T1SS_VCA0849"/>
    <property type="match status" value="1"/>
</dbReference>
<name>A0A853F5G5_9GAMM</name>